<evidence type="ECO:0000313" key="3">
    <source>
        <dbReference type="EMBL" id="GAA2175686.1"/>
    </source>
</evidence>
<dbReference type="Proteomes" id="UP001501599">
    <property type="component" value="Unassembled WGS sequence"/>
</dbReference>
<dbReference type="SUPFAM" id="SSF101478">
    <property type="entry name" value="ADP-ribosylglycohydrolase"/>
    <property type="match status" value="1"/>
</dbReference>
<proteinExistence type="inferred from homology"/>
<name>A0ABP5MM63_9MICO</name>
<sequence>MRLSTIQKDRALGAIIASAAGDALGAPYEFQAPLPTDADVVLRPGGPWELGEWTDDTAMAVPILRALAEGRRLDEEATLDALVAEWAGWRRGAKDVGVQIGRVLGTIRSLTAADARRAARILHEQTGRSAGNGTLMRTAPVALAFLDEQPGTEDRLAAAARAISDLTHFDPEAGDACVLWSLAIRHAILTGELDLRGQLARIPADRRDVWAGRIDDAERRMPWDFPKNGWVVQALQAAWSAIVHADTLEQRLVLAVRCGNDTDTVAAIAGALAGAVHGVTALPFRWRRHLHGWAGEGRVGTHLDLQQWAVLAMGRGRADAKGWPSAARFPVGVDQTLLRHPLDEGVWLGDLAALDHLPAGVDAVVSLCRVGTEQVRVPASEHHLVWIVDQDGANADVDGVLTDAADAVATFREEGCTVLVHCFEARSRTSAVAAAYAVRHLGAAPSGALEAVSGALPNYGPERFLVDAVRRLTPAGGAR</sequence>
<evidence type="ECO:0000313" key="4">
    <source>
        <dbReference type="Proteomes" id="UP001501599"/>
    </source>
</evidence>
<dbReference type="RefSeq" id="WP_344344423.1">
    <property type="nucleotide sequence ID" value="NZ_BAAAQT010000008.1"/>
</dbReference>
<keyword evidence="2" id="KW-0378">Hydrolase</keyword>
<dbReference type="InterPro" id="IPR036705">
    <property type="entry name" value="Ribosyl_crysJ1_sf"/>
</dbReference>
<accession>A0ABP5MM63</accession>
<dbReference type="PANTHER" id="PTHR16222">
    <property type="entry name" value="ADP-RIBOSYLGLYCOHYDROLASE"/>
    <property type="match status" value="1"/>
</dbReference>
<gene>
    <name evidence="3" type="ORF">GCM10009846_26530</name>
</gene>
<dbReference type="EMBL" id="BAAAQT010000008">
    <property type="protein sequence ID" value="GAA2175686.1"/>
    <property type="molecule type" value="Genomic_DNA"/>
</dbReference>
<keyword evidence="4" id="KW-1185">Reference proteome</keyword>
<protein>
    <submittedName>
        <fullName evidence="3">ADP-ribosylglycohydrolase family protein</fullName>
    </submittedName>
</protein>
<organism evidence="3 4">
    <name type="scientific">Agrococcus versicolor</name>
    <dbReference type="NCBI Taxonomy" id="501482"/>
    <lineage>
        <taxon>Bacteria</taxon>
        <taxon>Bacillati</taxon>
        <taxon>Actinomycetota</taxon>
        <taxon>Actinomycetes</taxon>
        <taxon>Micrococcales</taxon>
        <taxon>Microbacteriaceae</taxon>
        <taxon>Agrococcus</taxon>
    </lineage>
</organism>
<comment type="caution">
    <text evidence="3">The sequence shown here is derived from an EMBL/GenBank/DDBJ whole genome shotgun (WGS) entry which is preliminary data.</text>
</comment>
<dbReference type="SUPFAM" id="SSF52799">
    <property type="entry name" value="(Phosphotyrosine protein) phosphatases II"/>
    <property type="match status" value="1"/>
</dbReference>
<dbReference type="InterPro" id="IPR005502">
    <property type="entry name" value="Ribosyl_crysJ1"/>
</dbReference>
<evidence type="ECO:0000256" key="1">
    <source>
        <dbReference type="ARBA" id="ARBA00010702"/>
    </source>
</evidence>
<dbReference type="PANTHER" id="PTHR16222:SF24">
    <property type="entry name" value="ADP-RIBOSYLHYDROLASE ARH3"/>
    <property type="match status" value="1"/>
</dbReference>
<comment type="similarity">
    <text evidence="1">Belongs to the ADP-ribosylglycohydrolase family.</text>
</comment>
<dbReference type="Gene3D" id="3.90.190.10">
    <property type="entry name" value="Protein tyrosine phosphatase superfamily"/>
    <property type="match status" value="1"/>
</dbReference>
<dbReference type="Gene3D" id="1.10.4080.10">
    <property type="entry name" value="ADP-ribosylation/Crystallin J1"/>
    <property type="match status" value="1"/>
</dbReference>
<dbReference type="Pfam" id="PF03747">
    <property type="entry name" value="ADP_ribosyl_GH"/>
    <property type="match status" value="1"/>
</dbReference>
<dbReference type="InterPro" id="IPR050792">
    <property type="entry name" value="ADP-ribosylglycohydrolase"/>
</dbReference>
<dbReference type="InterPro" id="IPR029021">
    <property type="entry name" value="Prot-tyrosine_phosphatase-like"/>
</dbReference>
<evidence type="ECO:0000256" key="2">
    <source>
        <dbReference type="ARBA" id="ARBA00022801"/>
    </source>
</evidence>
<reference evidence="4" key="1">
    <citation type="journal article" date="2019" name="Int. J. Syst. Evol. Microbiol.">
        <title>The Global Catalogue of Microorganisms (GCM) 10K type strain sequencing project: providing services to taxonomists for standard genome sequencing and annotation.</title>
        <authorList>
            <consortium name="The Broad Institute Genomics Platform"/>
            <consortium name="The Broad Institute Genome Sequencing Center for Infectious Disease"/>
            <person name="Wu L."/>
            <person name="Ma J."/>
        </authorList>
    </citation>
    <scope>NUCLEOTIDE SEQUENCE [LARGE SCALE GENOMIC DNA]</scope>
    <source>
        <strain evidence="4">JCM 16026</strain>
    </source>
</reference>